<evidence type="ECO:0000313" key="11">
    <source>
        <dbReference type="Proteomes" id="UP000198817"/>
    </source>
</evidence>
<organism evidence="10 11">
    <name type="scientific">Eubacterium pyruvativorans</name>
    <dbReference type="NCBI Taxonomy" id="155865"/>
    <lineage>
        <taxon>Bacteria</taxon>
        <taxon>Bacillati</taxon>
        <taxon>Bacillota</taxon>
        <taxon>Clostridia</taxon>
        <taxon>Eubacteriales</taxon>
        <taxon>Eubacteriaceae</taxon>
        <taxon>Eubacterium</taxon>
    </lineage>
</organism>
<reference evidence="10 11" key="1">
    <citation type="submission" date="2016-10" db="EMBL/GenBank/DDBJ databases">
        <authorList>
            <person name="de Groot N.N."/>
        </authorList>
    </citation>
    <scope>NUCLEOTIDE SEQUENCE [LARGE SCALE GENOMIC DNA]</scope>
    <source>
        <strain evidence="10 11">KHGC13</strain>
    </source>
</reference>
<protein>
    <submittedName>
        <fullName evidence="10">Pyruvate formate lyase activating enzyme</fullName>
    </submittedName>
</protein>
<dbReference type="InterPro" id="IPR058240">
    <property type="entry name" value="rSAM_sf"/>
</dbReference>
<keyword evidence="3" id="KW-0004">4Fe-4S</keyword>
<dbReference type="CDD" id="cd01335">
    <property type="entry name" value="Radical_SAM"/>
    <property type="match status" value="1"/>
</dbReference>
<keyword evidence="6" id="KW-0560">Oxidoreductase</keyword>
<sequence>MKDKKQTFCPAEEGTIMQLQNLSVNDGEGIRTIVFLAGCPLRCAWCANPEGQTRDNAMVRRATVDEIASEIAEQEIFYRFSGGGVTFSGGEPGMQPAFLNCLSGRLYDEGYHLAMESCGFFDFEAVRPTLERLDQIFMDIKHMDPALHRHFTGRSNQRILENIRRTAALGISLTIRVPVILGVNGTDEDLDRIFDFVAENLPDPELELLPYHRYGEGKYEKLGLPLPPASFGTPSEEQLFRWNERARRKGIRTVSYR</sequence>
<dbReference type="GO" id="GO:0051539">
    <property type="term" value="F:4 iron, 4 sulfur cluster binding"/>
    <property type="evidence" value="ECO:0007669"/>
    <property type="project" value="UniProtKB-KW"/>
</dbReference>
<dbReference type="STRING" id="155865.SAMN05216515_101109"/>
<feature type="domain" description="Radical SAM core" evidence="9">
    <location>
        <begin position="25"/>
        <end position="252"/>
    </location>
</feature>
<dbReference type="InterPro" id="IPR012839">
    <property type="entry name" value="Organic_radical_activase"/>
</dbReference>
<dbReference type="InterPro" id="IPR007197">
    <property type="entry name" value="rSAM"/>
</dbReference>
<evidence type="ECO:0000256" key="6">
    <source>
        <dbReference type="ARBA" id="ARBA00023002"/>
    </source>
</evidence>
<dbReference type="RefSeq" id="WP_090469682.1">
    <property type="nucleotide sequence ID" value="NZ_FOWF01000001.1"/>
</dbReference>
<dbReference type="GO" id="GO:0046872">
    <property type="term" value="F:metal ion binding"/>
    <property type="evidence" value="ECO:0007669"/>
    <property type="project" value="UniProtKB-KW"/>
</dbReference>
<keyword evidence="5" id="KW-0479">Metal-binding</keyword>
<gene>
    <name evidence="10" type="ORF">SAMN05216508_10258</name>
</gene>
<evidence type="ECO:0000256" key="8">
    <source>
        <dbReference type="ARBA" id="ARBA00023014"/>
    </source>
</evidence>
<evidence type="ECO:0000313" key="10">
    <source>
        <dbReference type="EMBL" id="SFU33981.1"/>
    </source>
</evidence>
<comment type="similarity">
    <text evidence="2">Belongs to the organic radical-activating enzymes family.</text>
</comment>
<dbReference type="PANTHER" id="PTHR30352">
    <property type="entry name" value="PYRUVATE FORMATE-LYASE-ACTIVATING ENZYME"/>
    <property type="match status" value="1"/>
</dbReference>
<proteinExistence type="inferred from homology"/>
<dbReference type="Gene3D" id="3.20.20.70">
    <property type="entry name" value="Aldolase class I"/>
    <property type="match status" value="1"/>
</dbReference>
<dbReference type="InterPro" id="IPR034457">
    <property type="entry name" value="Organic_radical-activating"/>
</dbReference>
<comment type="cofactor">
    <cofactor evidence="1">
        <name>[4Fe-4S] cluster</name>
        <dbReference type="ChEBI" id="CHEBI:49883"/>
    </cofactor>
</comment>
<evidence type="ECO:0000256" key="1">
    <source>
        <dbReference type="ARBA" id="ARBA00001966"/>
    </source>
</evidence>
<name>A0A1I7FCX4_9FIRM</name>
<dbReference type="SFLD" id="SFLDG01066">
    <property type="entry name" value="organic_radical-activating_enz"/>
    <property type="match status" value="1"/>
</dbReference>
<evidence type="ECO:0000256" key="2">
    <source>
        <dbReference type="ARBA" id="ARBA00009777"/>
    </source>
</evidence>
<dbReference type="PROSITE" id="PS51918">
    <property type="entry name" value="RADICAL_SAM"/>
    <property type="match status" value="1"/>
</dbReference>
<keyword evidence="10" id="KW-0456">Lyase</keyword>
<dbReference type="GO" id="GO:0016829">
    <property type="term" value="F:lyase activity"/>
    <property type="evidence" value="ECO:0007669"/>
    <property type="project" value="UniProtKB-KW"/>
</dbReference>
<dbReference type="PIRSF" id="PIRSF000371">
    <property type="entry name" value="PFL_act_enz"/>
    <property type="match status" value="1"/>
</dbReference>
<evidence type="ECO:0000256" key="7">
    <source>
        <dbReference type="ARBA" id="ARBA00023004"/>
    </source>
</evidence>
<dbReference type="SFLD" id="SFLDS00029">
    <property type="entry name" value="Radical_SAM"/>
    <property type="match status" value="1"/>
</dbReference>
<dbReference type="SUPFAM" id="SSF102114">
    <property type="entry name" value="Radical SAM enzymes"/>
    <property type="match status" value="1"/>
</dbReference>
<dbReference type="PANTHER" id="PTHR30352:SF4">
    <property type="entry name" value="PYRUVATE FORMATE-LYASE 2-ACTIVATING ENZYME"/>
    <property type="match status" value="1"/>
</dbReference>
<evidence type="ECO:0000256" key="5">
    <source>
        <dbReference type="ARBA" id="ARBA00022723"/>
    </source>
</evidence>
<dbReference type="GO" id="GO:0016491">
    <property type="term" value="F:oxidoreductase activity"/>
    <property type="evidence" value="ECO:0007669"/>
    <property type="project" value="UniProtKB-KW"/>
</dbReference>
<evidence type="ECO:0000259" key="9">
    <source>
        <dbReference type="PROSITE" id="PS51918"/>
    </source>
</evidence>
<dbReference type="InterPro" id="IPR001989">
    <property type="entry name" value="Radical_activat_CS"/>
</dbReference>
<keyword evidence="10" id="KW-0670">Pyruvate</keyword>
<keyword evidence="11" id="KW-1185">Reference proteome</keyword>
<dbReference type="InterPro" id="IPR013785">
    <property type="entry name" value="Aldolase_TIM"/>
</dbReference>
<dbReference type="Proteomes" id="UP000198817">
    <property type="component" value="Unassembled WGS sequence"/>
</dbReference>
<dbReference type="OrthoDB" id="9782387at2"/>
<keyword evidence="7" id="KW-0408">Iron</keyword>
<dbReference type="PROSITE" id="PS01087">
    <property type="entry name" value="RADICAL_ACTIVATING"/>
    <property type="match status" value="1"/>
</dbReference>
<evidence type="ECO:0000256" key="4">
    <source>
        <dbReference type="ARBA" id="ARBA00022691"/>
    </source>
</evidence>
<keyword evidence="4" id="KW-0949">S-adenosyl-L-methionine</keyword>
<dbReference type="EMBL" id="FPBT01000002">
    <property type="protein sequence ID" value="SFU33981.1"/>
    <property type="molecule type" value="Genomic_DNA"/>
</dbReference>
<dbReference type="AlphaFoldDB" id="A0A1I7FCX4"/>
<evidence type="ECO:0000256" key="3">
    <source>
        <dbReference type="ARBA" id="ARBA00022485"/>
    </source>
</evidence>
<accession>A0A1I7FCX4</accession>
<keyword evidence="8" id="KW-0411">Iron-sulfur</keyword>
<dbReference type="Pfam" id="PF04055">
    <property type="entry name" value="Radical_SAM"/>
    <property type="match status" value="1"/>
</dbReference>